<gene>
    <name evidence="2" type="ORF">CCACVL1_18174</name>
</gene>
<name>A0A1R3HME9_COCAP</name>
<dbReference type="Proteomes" id="UP000188268">
    <property type="component" value="Unassembled WGS sequence"/>
</dbReference>
<proteinExistence type="predicted"/>
<accession>A0A1R3HME9</accession>
<protein>
    <submittedName>
        <fullName evidence="2">Uncharacterized protein</fullName>
    </submittedName>
</protein>
<evidence type="ECO:0000256" key="1">
    <source>
        <dbReference type="SAM" id="MobiDB-lite"/>
    </source>
</evidence>
<reference evidence="2 3" key="1">
    <citation type="submission" date="2013-09" db="EMBL/GenBank/DDBJ databases">
        <title>Corchorus capsularis genome sequencing.</title>
        <authorList>
            <person name="Alam M."/>
            <person name="Haque M.S."/>
            <person name="Islam M.S."/>
            <person name="Emdad E.M."/>
            <person name="Islam M.M."/>
            <person name="Ahmed B."/>
            <person name="Halim A."/>
            <person name="Hossen Q.M.M."/>
            <person name="Hossain M.Z."/>
            <person name="Ahmed R."/>
            <person name="Khan M.M."/>
            <person name="Islam R."/>
            <person name="Rashid M.M."/>
            <person name="Khan S.A."/>
            <person name="Rahman M.S."/>
            <person name="Alam M."/>
        </authorList>
    </citation>
    <scope>NUCLEOTIDE SEQUENCE [LARGE SCALE GENOMIC DNA]</scope>
    <source>
        <strain evidence="3">cv. CVL-1</strain>
        <tissue evidence="2">Whole seedling</tissue>
    </source>
</reference>
<sequence>MPHRIPSPPDREAMEGTKLNVGAEEVCLVLSQQMISCFPPASMAQKKPLSPKAAAIGPNDP</sequence>
<keyword evidence="3" id="KW-1185">Reference proteome</keyword>
<feature type="region of interest" description="Disordered" evidence="1">
    <location>
        <begin position="42"/>
        <end position="61"/>
    </location>
</feature>
<evidence type="ECO:0000313" key="2">
    <source>
        <dbReference type="EMBL" id="OMO71539.1"/>
    </source>
</evidence>
<comment type="caution">
    <text evidence="2">The sequence shown here is derived from an EMBL/GenBank/DDBJ whole genome shotgun (WGS) entry which is preliminary data.</text>
</comment>
<dbReference type="OrthoDB" id="10285101at2759"/>
<dbReference type="Gramene" id="OMO71539">
    <property type="protein sequence ID" value="OMO71539"/>
    <property type="gene ID" value="CCACVL1_18174"/>
</dbReference>
<evidence type="ECO:0000313" key="3">
    <source>
        <dbReference type="Proteomes" id="UP000188268"/>
    </source>
</evidence>
<organism evidence="2 3">
    <name type="scientific">Corchorus capsularis</name>
    <name type="common">Jute</name>
    <dbReference type="NCBI Taxonomy" id="210143"/>
    <lineage>
        <taxon>Eukaryota</taxon>
        <taxon>Viridiplantae</taxon>
        <taxon>Streptophyta</taxon>
        <taxon>Embryophyta</taxon>
        <taxon>Tracheophyta</taxon>
        <taxon>Spermatophyta</taxon>
        <taxon>Magnoliopsida</taxon>
        <taxon>eudicotyledons</taxon>
        <taxon>Gunneridae</taxon>
        <taxon>Pentapetalae</taxon>
        <taxon>rosids</taxon>
        <taxon>malvids</taxon>
        <taxon>Malvales</taxon>
        <taxon>Malvaceae</taxon>
        <taxon>Grewioideae</taxon>
        <taxon>Apeibeae</taxon>
        <taxon>Corchorus</taxon>
    </lineage>
</organism>
<dbReference type="EMBL" id="AWWV01011582">
    <property type="protein sequence ID" value="OMO71539.1"/>
    <property type="molecule type" value="Genomic_DNA"/>
</dbReference>
<dbReference type="AlphaFoldDB" id="A0A1R3HME9"/>